<dbReference type="AlphaFoldDB" id="A0A816E943"/>
<evidence type="ECO:0000259" key="8">
    <source>
        <dbReference type="PROSITE" id="PS50262"/>
    </source>
</evidence>
<keyword evidence="2 6" id="KW-0812">Transmembrane</keyword>
<dbReference type="CDD" id="cd00054">
    <property type="entry name" value="EGF_CA"/>
    <property type="match status" value="1"/>
</dbReference>
<comment type="subcellular location">
    <subcellularLocation>
        <location evidence="1">Membrane</location>
    </subcellularLocation>
</comment>
<evidence type="ECO:0000256" key="2">
    <source>
        <dbReference type="ARBA" id="ARBA00022692"/>
    </source>
</evidence>
<comment type="caution">
    <text evidence="5">Lacks conserved residue(s) required for the propagation of feature annotation.</text>
</comment>
<dbReference type="SUPFAM" id="SSF81321">
    <property type="entry name" value="Family A G protein-coupled receptor-like"/>
    <property type="match status" value="1"/>
</dbReference>
<dbReference type="PANTHER" id="PTHR24044:SF417">
    <property type="entry name" value="WEARY, ISOFORM B"/>
    <property type="match status" value="1"/>
</dbReference>
<dbReference type="EMBL" id="CAJNOR010009279">
    <property type="protein sequence ID" value="CAF1643015.1"/>
    <property type="molecule type" value="Genomic_DNA"/>
</dbReference>
<feature type="transmembrane region" description="Helical" evidence="6">
    <location>
        <begin position="664"/>
        <end position="686"/>
    </location>
</feature>
<dbReference type="SMART" id="SM00181">
    <property type="entry name" value="EGF"/>
    <property type="match status" value="3"/>
</dbReference>
<evidence type="ECO:0000259" key="7">
    <source>
        <dbReference type="PROSITE" id="PS50026"/>
    </source>
</evidence>
<evidence type="ECO:0000256" key="5">
    <source>
        <dbReference type="PROSITE-ProRule" id="PRU00076"/>
    </source>
</evidence>
<comment type="caution">
    <text evidence="9">The sequence shown here is derived from an EMBL/GenBank/DDBJ whole genome shotgun (WGS) entry which is preliminary data.</text>
</comment>
<feature type="disulfide bond" evidence="5">
    <location>
        <begin position="175"/>
        <end position="184"/>
    </location>
</feature>
<evidence type="ECO:0000256" key="4">
    <source>
        <dbReference type="ARBA" id="ARBA00023136"/>
    </source>
</evidence>
<feature type="disulfide bond" evidence="5">
    <location>
        <begin position="98"/>
        <end position="107"/>
    </location>
</feature>
<feature type="transmembrane region" description="Helical" evidence="6">
    <location>
        <begin position="412"/>
        <end position="435"/>
    </location>
</feature>
<feature type="transmembrane region" description="Helical" evidence="6">
    <location>
        <begin position="447"/>
        <end position="469"/>
    </location>
</feature>
<proteinExistence type="predicted"/>
<dbReference type="GO" id="GO:0016020">
    <property type="term" value="C:membrane"/>
    <property type="evidence" value="ECO:0007669"/>
    <property type="project" value="UniProtKB-SubCell"/>
</dbReference>
<dbReference type="Gene3D" id="2.10.25.10">
    <property type="entry name" value="Laminin"/>
    <property type="match status" value="2"/>
</dbReference>
<keyword evidence="5" id="KW-0245">EGF-like domain</keyword>
<keyword evidence="3 6" id="KW-1133">Transmembrane helix</keyword>
<evidence type="ECO:0000256" key="6">
    <source>
        <dbReference type="SAM" id="Phobius"/>
    </source>
</evidence>
<feature type="domain" description="G-protein coupled receptors family 1 profile" evidence="8">
    <location>
        <begin position="427"/>
        <end position="684"/>
    </location>
</feature>
<gene>
    <name evidence="9" type="ORF">XAT740_LOCUS53646</name>
</gene>
<organism evidence="9 10">
    <name type="scientific">Adineta ricciae</name>
    <name type="common">Rotifer</name>
    <dbReference type="NCBI Taxonomy" id="249248"/>
    <lineage>
        <taxon>Eukaryota</taxon>
        <taxon>Metazoa</taxon>
        <taxon>Spiralia</taxon>
        <taxon>Gnathifera</taxon>
        <taxon>Rotifera</taxon>
        <taxon>Eurotatoria</taxon>
        <taxon>Bdelloidea</taxon>
        <taxon>Adinetida</taxon>
        <taxon>Adinetidae</taxon>
        <taxon>Adineta</taxon>
    </lineage>
</organism>
<sequence length="705" mass="81582">RFIFIPAVFNAVTAVSVKNRVYRRYLFKHFSVGTTSTLNYRASWIYPIQFLFLPVYRLSALLLVPDLDMIFLQKCQSSCLHGKCFSYVNNRNLTFCRCDSGWSGVACDKKYTCNCSSKSVCVSDSICLCPLERFGPRCYLLRSSCQSDSCLNGGTCVPGDQRHTFSHRNNLACICPEQYSGDRCEHQQTQIEIAFHDQLSIPQSLIIHFIVVRKGAEHIQTSIMKKIRFDQNSLSFYVSFTFNLIFVIIHNNYYLIFLQEQPINTTDISIKIIPSHRCLSIDELFNKTFAKKHLLKRIKYYHIPCQERSDLICFYDNTHICLCDHYRRANCFKFDHNTTYDCQGANLCENNGYCFQDYSKCPTSSLCVCVDCYYGSKCQYSIKGPSLSLDAILNYQIRSNLRITQQPTIIKVAIILSAIIFLFGFISNFLSFLTFRSKIVCQVGCGLYLFASSITAMITITVCVIKFWFLLASQTGSISNRRFIRIQCILVDFFLRVLLSSVDWLGGWVAIERAVSILIGIHFNKKKSKKIAKWVILMVFVLTSCTYIHDPTNRYLSYDEEEQRLWCFAKYSSTVEIFDSVISILHFFIPFIINCISACIIIIVTAHNLLVTQKTQSYIRFLHRQFQHHKHLLISPFILIILALPRLIISFLSGCKKSAREEHWLFLFGYFISFSPSMLTLIVFILPSNMYKKELIKVIKRWSQT</sequence>
<dbReference type="GO" id="GO:0005112">
    <property type="term" value="F:Notch binding"/>
    <property type="evidence" value="ECO:0007669"/>
    <property type="project" value="TreeGrafter"/>
</dbReference>
<dbReference type="SUPFAM" id="SSF57196">
    <property type="entry name" value="EGF/Laminin"/>
    <property type="match status" value="1"/>
</dbReference>
<feature type="non-terminal residue" evidence="9">
    <location>
        <position position="1"/>
    </location>
</feature>
<feature type="domain" description="EGF-like" evidence="7">
    <location>
        <begin position="141"/>
        <end position="185"/>
    </location>
</feature>
<protein>
    <recommendedName>
        <fullName evidence="11">G-protein coupled receptors family 1 profile domain-containing protein</fullName>
    </recommendedName>
</protein>
<feature type="disulfide bond" evidence="5">
    <location>
        <begin position="79"/>
        <end position="96"/>
    </location>
</feature>
<feature type="domain" description="EGF-like" evidence="7">
    <location>
        <begin position="71"/>
        <end position="108"/>
    </location>
</feature>
<evidence type="ECO:0000313" key="10">
    <source>
        <dbReference type="Proteomes" id="UP000663828"/>
    </source>
</evidence>
<dbReference type="PROSITE" id="PS50262">
    <property type="entry name" value="G_PROTEIN_RECEP_F1_2"/>
    <property type="match status" value="1"/>
</dbReference>
<dbReference type="InterPro" id="IPR000742">
    <property type="entry name" value="EGF"/>
</dbReference>
<evidence type="ECO:0000256" key="3">
    <source>
        <dbReference type="ARBA" id="ARBA00022989"/>
    </source>
</evidence>
<feature type="transmembrane region" description="Helical" evidence="6">
    <location>
        <begin position="587"/>
        <end position="611"/>
    </location>
</feature>
<feature type="transmembrane region" description="Helical" evidence="6">
    <location>
        <begin position="531"/>
        <end position="549"/>
    </location>
</feature>
<keyword evidence="10" id="KW-1185">Reference proteome</keyword>
<feature type="transmembrane region" description="Helical" evidence="6">
    <location>
        <begin position="234"/>
        <end position="256"/>
    </location>
</feature>
<dbReference type="InterPro" id="IPR050906">
    <property type="entry name" value="Notch_signaling"/>
</dbReference>
<accession>A0A816E943</accession>
<keyword evidence="4 6" id="KW-0472">Membrane</keyword>
<dbReference type="InterPro" id="IPR017452">
    <property type="entry name" value="GPCR_Rhodpsn_7TM"/>
</dbReference>
<evidence type="ECO:0000313" key="9">
    <source>
        <dbReference type="EMBL" id="CAF1643015.1"/>
    </source>
</evidence>
<dbReference type="PROSITE" id="PS00022">
    <property type="entry name" value="EGF_1"/>
    <property type="match status" value="3"/>
</dbReference>
<keyword evidence="5" id="KW-1015">Disulfide bond</keyword>
<dbReference type="PANTHER" id="PTHR24044">
    <property type="entry name" value="NOTCH LIGAND FAMILY MEMBER"/>
    <property type="match status" value="1"/>
</dbReference>
<evidence type="ECO:0008006" key="11">
    <source>
        <dbReference type="Google" id="ProtNLM"/>
    </source>
</evidence>
<dbReference type="Gene3D" id="1.20.1070.10">
    <property type="entry name" value="Rhodopsin 7-helix transmembrane proteins"/>
    <property type="match status" value="1"/>
</dbReference>
<reference evidence="9" key="1">
    <citation type="submission" date="2021-02" db="EMBL/GenBank/DDBJ databases">
        <authorList>
            <person name="Nowell W R."/>
        </authorList>
    </citation>
    <scope>NUCLEOTIDE SEQUENCE</scope>
</reference>
<dbReference type="PROSITE" id="PS01186">
    <property type="entry name" value="EGF_2"/>
    <property type="match status" value="1"/>
</dbReference>
<dbReference type="Proteomes" id="UP000663828">
    <property type="component" value="Unassembled WGS sequence"/>
</dbReference>
<name>A0A816E943_ADIRI</name>
<evidence type="ECO:0000256" key="1">
    <source>
        <dbReference type="ARBA" id="ARBA00004370"/>
    </source>
</evidence>
<dbReference type="PROSITE" id="PS50026">
    <property type="entry name" value="EGF_3"/>
    <property type="match status" value="2"/>
</dbReference>
<feature type="transmembrane region" description="Helical" evidence="6">
    <location>
        <begin position="632"/>
        <end position="652"/>
    </location>
</feature>